<organism evidence="2 3">
    <name type="scientific">Bergeyella porcorum</name>
    <dbReference type="NCBI Taxonomy" id="1735111"/>
    <lineage>
        <taxon>Bacteria</taxon>
        <taxon>Pseudomonadati</taxon>
        <taxon>Bacteroidota</taxon>
        <taxon>Flavobacteriia</taxon>
        <taxon>Flavobacteriales</taxon>
        <taxon>Weeksellaceae</taxon>
        <taxon>Bergeyella</taxon>
    </lineage>
</organism>
<dbReference type="Proteomes" id="UP001432059">
    <property type="component" value="Chromosome"/>
</dbReference>
<proteinExistence type="predicted"/>
<evidence type="ECO:0000313" key="3">
    <source>
        <dbReference type="Proteomes" id="UP001432059"/>
    </source>
</evidence>
<dbReference type="AlphaFoldDB" id="A0AAU0F3B7"/>
<dbReference type="EMBL" id="CP136426">
    <property type="protein sequence ID" value="WOC52607.1"/>
    <property type="molecule type" value="Genomic_DNA"/>
</dbReference>
<keyword evidence="3" id="KW-1185">Reference proteome</keyword>
<dbReference type="KEGG" id="bpor:BPO_1960"/>
<keyword evidence="1" id="KW-0472">Membrane</keyword>
<keyword evidence="1" id="KW-0812">Transmembrane</keyword>
<evidence type="ECO:0000313" key="2">
    <source>
        <dbReference type="EMBL" id="WOC52607.1"/>
    </source>
</evidence>
<protein>
    <submittedName>
        <fullName evidence="2">Uncharacterized protein</fullName>
    </submittedName>
</protein>
<dbReference type="RefSeq" id="WP_327983972.1">
    <property type="nucleotide sequence ID" value="NZ_CP136426.1"/>
</dbReference>
<feature type="transmembrane region" description="Helical" evidence="1">
    <location>
        <begin position="67"/>
        <end position="84"/>
    </location>
</feature>
<feature type="transmembrane region" description="Helical" evidence="1">
    <location>
        <begin position="42"/>
        <end position="60"/>
    </location>
</feature>
<reference evidence="2" key="1">
    <citation type="submission" date="2023-10" db="EMBL/GenBank/DDBJ databases">
        <title>Characterization and whole genome sequencing of a novel strain of Bergeyella porcorum QD2021 isolated from pig.</title>
        <authorList>
            <person name="Liu G."/>
            <person name="Chen C."/>
            <person name="Han X."/>
        </authorList>
    </citation>
    <scope>NUCLEOTIDE SEQUENCE</scope>
    <source>
        <strain evidence="2">QD2021</strain>
    </source>
</reference>
<sequence>MYLINISKKSKYIFSIILVILIGVGYYISVYKSYKYQSNNDTIGGIFILLGLFFLYFFWFRWREKKSFILLGVISIFTIIFLFIQRINYIDKELNKHGVIVKAVVIDFETDRYSRKKREYATFKYQFQNKVYIQRVEYFEKDEYRLHQWFDVKISKNKPEIFDIPK</sequence>
<accession>A0AAU0F3B7</accession>
<feature type="transmembrane region" description="Helical" evidence="1">
    <location>
        <begin position="12"/>
        <end position="30"/>
    </location>
</feature>
<evidence type="ECO:0000256" key="1">
    <source>
        <dbReference type="SAM" id="Phobius"/>
    </source>
</evidence>
<name>A0AAU0F3B7_9FLAO</name>
<keyword evidence="1" id="KW-1133">Transmembrane helix</keyword>
<gene>
    <name evidence="2" type="ORF">BPO_1960</name>
</gene>